<evidence type="ECO:0000256" key="8">
    <source>
        <dbReference type="ARBA" id="ARBA00022794"/>
    </source>
</evidence>
<evidence type="ECO:0000256" key="4">
    <source>
        <dbReference type="ARBA" id="ARBA00022475"/>
    </source>
</evidence>
<dbReference type="GO" id="GO:0005930">
    <property type="term" value="C:axoneme"/>
    <property type="evidence" value="ECO:0007669"/>
    <property type="project" value="UniProtKB-SubCell"/>
</dbReference>
<evidence type="ECO:0000256" key="10">
    <source>
        <dbReference type="ARBA" id="ARBA00023136"/>
    </source>
</evidence>
<keyword evidence="4" id="KW-1003">Cell membrane</keyword>
<keyword evidence="8" id="KW-0970">Cilium biogenesis/degradation</keyword>
<dbReference type="PANTHER" id="PTHR13667">
    <property type="entry name" value="HOMOLOC-13"/>
    <property type="match status" value="1"/>
</dbReference>
<keyword evidence="11" id="KW-0206">Cytoskeleton</keyword>
<keyword evidence="10" id="KW-0472">Membrane</keyword>
<keyword evidence="12" id="KW-0966">Cell projection</keyword>
<evidence type="ECO:0000256" key="6">
    <source>
        <dbReference type="ARBA" id="ARBA00022574"/>
    </source>
</evidence>
<evidence type="ECO:0000256" key="9">
    <source>
        <dbReference type="ARBA" id="ARBA00023069"/>
    </source>
</evidence>
<dbReference type="InterPro" id="IPR024511">
    <property type="entry name" value="Frtz"/>
</dbReference>
<comment type="similarity">
    <text evidence="3">Belongs to the WD repeat fritz family.</text>
</comment>
<evidence type="ECO:0000256" key="7">
    <source>
        <dbReference type="ARBA" id="ARBA00022737"/>
    </source>
</evidence>
<evidence type="ECO:0000313" key="14">
    <source>
        <dbReference type="Proteomes" id="UP001558652"/>
    </source>
</evidence>
<evidence type="ECO:0000256" key="5">
    <source>
        <dbReference type="ARBA" id="ARBA00022490"/>
    </source>
</evidence>
<evidence type="ECO:0000256" key="11">
    <source>
        <dbReference type="ARBA" id="ARBA00023212"/>
    </source>
</evidence>
<gene>
    <name evidence="13" type="ORF">AAG570_006429</name>
</gene>
<evidence type="ECO:0000256" key="12">
    <source>
        <dbReference type="ARBA" id="ARBA00023273"/>
    </source>
</evidence>
<keyword evidence="6" id="KW-0853">WD repeat</keyword>
<evidence type="ECO:0000256" key="1">
    <source>
        <dbReference type="ARBA" id="ARBA00004236"/>
    </source>
</evidence>
<evidence type="ECO:0000256" key="2">
    <source>
        <dbReference type="ARBA" id="ARBA00004430"/>
    </source>
</evidence>
<dbReference type="GO" id="GO:0005886">
    <property type="term" value="C:plasma membrane"/>
    <property type="evidence" value="ECO:0007669"/>
    <property type="project" value="UniProtKB-SubCell"/>
</dbReference>
<sequence length="159" mass="18000">LSHNKVLYLQWKDSCSLQLVLNTGLLINIFVNSSTGDIQEIVFDKYMNGKLLSDYVSDAVITNSHALFTYADNQVTMVYFVKPALKNACAKKWSNLDAKVQVVELAGPTGRRLGRKLSINSNMNMVLVWWKCGRDEVYPWSPVVRDQDRANVHVYSING</sequence>
<keyword evidence="14" id="KW-1185">Reference proteome</keyword>
<reference evidence="13 14" key="1">
    <citation type="submission" date="2024-07" db="EMBL/GenBank/DDBJ databases">
        <title>Chromosome-level genome assembly of the water stick insect Ranatra chinensis (Heteroptera: Nepidae).</title>
        <authorList>
            <person name="Liu X."/>
        </authorList>
    </citation>
    <scope>NUCLEOTIDE SEQUENCE [LARGE SCALE GENOMIC DNA]</scope>
    <source>
        <strain evidence="13">Cailab_2021Rc</strain>
        <tissue evidence="13">Muscle</tissue>
    </source>
</reference>
<organism evidence="13 14">
    <name type="scientific">Ranatra chinensis</name>
    <dbReference type="NCBI Taxonomy" id="642074"/>
    <lineage>
        <taxon>Eukaryota</taxon>
        <taxon>Metazoa</taxon>
        <taxon>Ecdysozoa</taxon>
        <taxon>Arthropoda</taxon>
        <taxon>Hexapoda</taxon>
        <taxon>Insecta</taxon>
        <taxon>Pterygota</taxon>
        <taxon>Neoptera</taxon>
        <taxon>Paraneoptera</taxon>
        <taxon>Hemiptera</taxon>
        <taxon>Heteroptera</taxon>
        <taxon>Panheteroptera</taxon>
        <taxon>Nepomorpha</taxon>
        <taxon>Nepidae</taxon>
        <taxon>Ranatrinae</taxon>
        <taxon>Ranatra</taxon>
    </lineage>
</organism>
<dbReference type="Pfam" id="PF11768">
    <property type="entry name" value="Frtz"/>
    <property type="match status" value="1"/>
</dbReference>
<evidence type="ECO:0000256" key="3">
    <source>
        <dbReference type="ARBA" id="ARBA00006059"/>
    </source>
</evidence>
<keyword evidence="7" id="KW-0677">Repeat</keyword>
<dbReference type="EMBL" id="JBFDAA010000002">
    <property type="protein sequence ID" value="KAL1139445.1"/>
    <property type="molecule type" value="Genomic_DNA"/>
</dbReference>
<comment type="subcellular location">
    <subcellularLocation>
        <location evidence="1">Cell membrane</location>
    </subcellularLocation>
    <subcellularLocation>
        <location evidence="2">Cytoplasm</location>
        <location evidence="2">Cytoskeleton</location>
        <location evidence="2">Cilium axoneme</location>
    </subcellularLocation>
</comment>
<dbReference type="AlphaFoldDB" id="A0ABD0YTY4"/>
<keyword evidence="5" id="KW-0963">Cytoplasm</keyword>
<dbReference type="Proteomes" id="UP001558652">
    <property type="component" value="Unassembled WGS sequence"/>
</dbReference>
<comment type="caution">
    <text evidence="13">The sequence shown here is derived from an EMBL/GenBank/DDBJ whole genome shotgun (WGS) entry which is preliminary data.</text>
</comment>
<dbReference type="GO" id="GO:0030030">
    <property type="term" value="P:cell projection organization"/>
    <property type="evidence" value="ECO:0007669"/>
    <property type="project" value="UniProtKB-KW"/>
</dbReference>
<feature type="non-terminal residue" evidence="13">
    <location>
        <position position="1"/>
    </location>
</feature>
<keyword evidence="9" id="KW-0969">Cilium</keyword>
<protein>
    <submittedName>
        <fullName evidence="13">Uncharacterized protein</fullName>
    </submittedName>
</protein>
<name>A0ABD0YTY4_9HEMI</name>
<evidence type="ECO:0000313" key="13">
    <source>
        <dbReference type="EMBL" id="KAL1139445.1"/>
    </source>
</evidence>
<accession>A0ABD0YTY4</accession>
<dbReference type="PANTHER" id="PTHR13667:SF5">
    <property type="entry name" value="WD REPEAT-CONTAINING AND PLANAR CELL POLARITY EFFECTOR PROTEIN FRITZ HOMOLOG"/>
    <property type="match status" value="1"/>
</dbReference>
<proteinExistence type="inferred from homology"/>